<name>X0UP59_9ZZZZ</name>
<dbReference type="PROSITE" id="PS00062">
    <property type="entry name" value="ALDOKETO_REDUCTASE_2"/>
    <property type="match status" value="1"/>
</dbReference>
<dbReference type="InterPro" id="IPR018170">
    <property type="entry name" value="Aldo/ket_reductase_CS"/>
</dbReference>
<protein>
    <recommendedName>
        <fullName evidence="2">NADP-dependent oxidoreductase domain-containing protein</fullName>
    </recommendedName>
</protein>
<dbReference type="InterPro" id="IPR050523">
    <property type="entry name" value="AKR_Detox_Biosynth"/>
</dbReference>
<comment type="caution">
    <text evidence="3">The sequence shown here is derived from an EMBL/GenBank/DDBJ whole genome shotgun (WGS) entry which is preliminary data.</text>
</comment>
<evidence type="ECO:0000256" key="1">
    <source>
        <dbReference type="ARBA" id="ARBA00023002"/>
    </source>
</evidence>
<dbReference type="GO" id="GO:0016491">
    <property type="term" value="F:oxidoreductase activity"/>
    <property type="evidence" value="ECO:0007669"/>
    <property type="project" value="UniProtKB-KW"/>
</dbReference>
<dbReference type="InterPro" id="IPR023210">
    <property type="entry name" value="NADP_OxRdtase_dom"/>
</dbReference>
<keyword evidence="1" id="KW-0560">Oxidoreductase</keyword>
<feature type="domain" description="NADP-dependent oxidoreductase" evidence="2">
    <location>
        <begin position="17"/>
        <end position="169"/>
    </location>
</feature>
<dbReference type="SUPFAM" id="SSF51430">
    <property type="entry name" value="NAD(P)-linked oxidoreductase"/>
    <property type="match status" value="1"/>
</dbReference>
<evidence type="ECO:0000259" key="2">
    <source>
        <dbReference type="Pfam" id="PF00248"/>
    </source>
</evidence>
<sequence>MLEKRKLGKTDIEVSPIGIGVMMWMGGKGLMGRMAPNVSEEIRNEIIKESFAGGINFFDTAEMYGFGNSEANLAKALKANNIEDKDVIIGTKWGPIFRRARNMRRTINNRIRYLDGYTVDLYMIHQPLSFSSIKTEMKELARLVENKKVRSVGISNYNAEKMRKAHEELEKLDIPLA</sequence>
<gene>
    <name evidence="3" type="ORF">S01H1_37906</name>
</gene>
<dbReference type="AlphaFoldDB" id="X0UP59"/>
<dbReference type="InterPro" id="IPR020471">
    <property type="entry name" value="AKR"/>
</dbReference>
<dbReference type="Pfam" id="PF00248">
    <property type="entry name" value="Aldo_ket_red"/>
    <property type="match status" value="1"/>
</dbReference>
<dbReference type="PRINTS" id="PR00069">
    <property type="entry name" value="ALDKETRDTASE"/>
</dbReference>
<dbReference type="InterPro" id="IPR036812">
    <property type="entry name" value="NAD(P)_OxRdtase_dom_sf"/>
</dbReference>
<accession>X0UP59</accession>
<organism evidence="3">
    <name type="scientific">marine sediment metagenome</name>
    <dbReference type="NCBI Taxonomy" id="412755"/>
    <lineage>
        <taxon>unclassified sequences</taxon>
        <taxon>metagenomes</taxon>
        <taxon>ecological metagenomes</taxon>
    </lineage>
</organism>
<dbReference type="Gene3D" id="3.20.20.100">
    <property type="entry name" value="NADP-dependent oxidoreductase domain"/>
    <property type="match status" value="1"/>
</dbReference>
<reference evidence="3" key="1">
    <citation type="journal article" date="2014" name="Front. Microbiol.">
        <title>High frequency of phylogenetically diverse reductive dehalogenase-homologous genes in deep subseafloor sedimentary metagenomes.</title>
        <authorList>
            <person name="Kawai M."/>
            <person name="Futagami T."/>
            <person name="Toyoda A."/>
            <person name="Takaki Y."/>
            <person name="Nishi S."/>
            <person name="Hori S."/>
            <person name="Arai W."/>
            <person name="Tsubouchi T."/>
            <person name="Morono Y."/>
            <person name="Uchiyama I."/>
            <person name="Ito T."/>
            <person name="Fujiyama A."/>
            <person name="Inagaki F."/>
            <person name="Takami H."/>
        </authorList>
    </citation>
    <scope>NUCLEOTIDE SEQUENCE</scope>
    <source>
        <strain evidence="3">Expedition CK06-06</strain>
    </source>
</reference>
<feature type="non-terminal residue" evidence="3">
    <location>
        <position position="177"/>
    </location>
</feature>
<dbReference type="EMBL" id="BARS01023823">
    <property type="protein sequence ID" value="GAG01052.1"/>
    <property type="molecule type" value="Genomic_DNA"/>
</dbReference>
<evidence type="ECO:0000313" key="3">
    <source>
        <dbReference type="EMBL" id="GAG01052.1"/>
    </source>
</evidence>
<proteinExistence type="predicted"/>
<dbReference type="GO" id="GO:0005829">
    <property type="term" value="C:cytosol"/>
    <property type="evidence" value="ECO:0007669"/>
    <property type="project" value="TreeGrafter"/>
</dbReference>
<dbReference type="PANTHER" id="PTHR43364:SF4">
    <property type="entry name" value="NAD(P)-LINKED OXIDOREDUCTASE SUPERFAMILY PROTEIN"/>
    <property type="match status" value="1"/>
</dbReference>
<dbReference type="PANTHER" id="PTHR43364">
    <property type="entry name" value="NADH-SPECIFIC METHYLGLYOXAL REDUCTASE-RELATED"/>
    <property type="match status" value="1"/>
</dbReference>